<keyword evidence="2 5" id="KW-0812">Transmembrane</keyword>
<feature type="transmembrane region" description="Helical" evidence="5">
    <location>
        <begin position="131"/>
        <end position="160"/>
    </location>
</feature>
<evidence type="ECO:0000256" key="4">
    <source>
        <dbReference type="ARBA" id="ARBA00023136"/>
    </source>
</evidence>
<feature type="transmembrane region" description="Helical" evidence="5">
    <location>
        <begin position="87"/>
        <end position="111"/>
    </location>
</feature>
<organism evidence="6 7">
    <name type="scientific">Paenibacillus lycopersici</name>
    <dbReference type="NCBI Taxonomy" id="2704462"/>
    <lineage>
        <taxon>Bacteria</taxon>
        <taxon>Bacillati</taxon>
        <taxon>Bacillota</taxon>
        <taxon>Bacilli</taxon>
        <taxon>Bacillales</taxon>
        <taxon>Paenibacillaceae</taxon>
        <taxon>Paenibacillus</taxon>
    </lineage>
</organism>
<feature type="transmembrane region" description="Helical" evidence="5">
    <location>
        <begin position="26"/>
        <end position="44"/>
    </location>
</feature>
<keyword evidence="4 5" id="KW-0472">Membrane</keyword>
<dbReference type="PANTHER" id="PTHR30249">
    <property type="entry name" value="PUTATIVE SEROTONIN TRANSPORTER"/>
    <property type="match status" value="1"/>
</dbReference>
<accession>A0A6C0G292</accession>
<evidence type="ECO:0000313" key="6">
    <source>
        <dbReference type="EMBL" id="QHT58775.1"/>
    </source>
</evidence>
<evidence type="ECO:0000256" key="3">
    <source>
        <dbReference type="ARBA" id="ARBA00022989"/>
    </source>
</evidence>
<dbReference type="RefSeq" id="WP_162354845.1">
    <property type="nucleotide sequence ID" value="NZ_CP048209.1"/>
</dbReference>
<evidence type="ECO:0000256" key="2">
    <source>
        <dbReference type="ARBA" id="ARBA00022692"/>
    </source>
</evidence>
<dbReference type="InterPro" id="IPR007300">
    <property type="entry name" value="CidB/LrgB"/>
</dbReference>
<protein>
    <submittedName>
        <fullName evidence="6">CidB/LrgB family autolysis modulator</fullName>
    </submittedName>
</protein>
<evidence type="ECO:0000313" key="7">
    <source>
        <dbReference type="Proteomes" id="UP000476064"/>
    </source>
</evidence>
<feature type="transmembrane region" description="Helical" evidence="5">
    <location>
        <begin position="200"/>
        <end position="222"/>
    </location>
</feature>
<dbReference type="GO" id="GO:0016020">
    <property type="term" value="C:membrane"/>
    <property type="evidence" value="ECO:0007669"/>
    <property type="project" value="UniProtKB-SubCell"/>
</dbReference>
<gene>
    <name evidence="6" type="ORF">GXP70_01470</name>
</gene>
<reference evidence="6 7" key="1">
    <citation type="submission" date="2020-01" db="EMBL/GenBank/DDBJ databases">
        <title>Paenibacillus sp. nov., isolated from tomato rhizosphere.</title>
        <authorList>
            <person name="Weon H.-Y."/>
            <person name="Lee S.A."/>
        </authorList>
    </citation>
    <scope>NUCLEOTIDE SEQUENCE [LARGE SCALE GENOMIC DNA]</scope>
    <source>
        <strain evidence="6 7">12200R-189</strain>
    </source>
</reference>
<name>A0A6C0G292_9BACL</name>
<dbReference type="EMBL" id="CP048209">
    <property type="protein sequence ID" value="QHT58775.1"/>
    <property type="molecule type" value="Genomic_DNA"/>
</dbReference>
<dbReference type="Pfam" id="PF04172">
    <property type="entry name" value="LrgB"/>
    <property type="match status" value="1"/>
</dbReference>
<evidence type="ECO:0000256" key="1">
    <source>
        <dbReference type="ARBA" id="ARBA00004141"/>
    </source>
</evidence>
<dbReference type="Proteomes" id="UP000476064">
    <property type="component" value="Chromosome"/>
</dbReference>
<comment type="subcellular location">
    <subcellularLocation>
        <location evidence="1">Membrane</location>
        <topology evidence="1">Multi-pass membrane protein</topology>
    </subcellularLocation>
</comment>
<sequence>MLSAVCWLLFTYMVYRGAKRLYRLYPKIYLTPLIITPAVVIAVLESSGVRFDDYDRGAGWLSDMVEPATIALAVTLYRHFGALKRNAFAILAGAGTGAIAAIVSSAGLAWLLGLKPSLIDSLAPRSATTPIAIAVAGSTGGVPTITAVATLVTGILGLVFGPLVVRRFRIENPVARGILFGTSAHSAGISKALEYDAVSGSVACIAMILTAFVTLLATPWLLALLP</sequence>
<dbReference type="AlphaFoldDB" id="A0A6C0G292"/>
<evidence type="ECO:0000256" key="5">
    <source>
        <dbReference type="SAM" id="Phobius"/>
    </source>
</evidence>
<dbReference type="KEGG" id="plyc:GXP70_01470"/>
<keyword evidence="3 5" id="KW-1133">Transmembrane helix</keyword>
<keyword evidence="7" id="KW-1185">Reference proteome</keyword>
<proteinExistence type="predicted"/>
<dbReference type="PANTHER" id="PTHR30249:SF3">
    <property type="entry name" value="MUREIN HYDROLASE EXPORT REGULATOR"/>
    <property type="match status" value="1"/>
</dbReference>